<dbReference type="SUPFAM" id="SSF57997">
    <property type="entry name" value="Tropomyosin"/>
    <property type="match status" value="1"/>
</dbReference>
<dbReference type="EMBL" id="JBJQOH010000002">
    <property type="protein sequence ID" value="KAL3696475.1"/>
    <property type="molecule type" value="Genomic_DNA"/>
</dbReference>
<reference evidence="2 3" key="1">
    <citation type="submission" date="2024-09" db="EMBL/GenBank/DDBJ databases">
        <title>Chromosome-scale assembly of Riccia sorocarpa.</title>
        <authorList>
            <person name="Paukszto L."/>
        </authorList>
    </citation>
    <scope>NUCLEOTIDE SEQUENCE [LARGE SCALE GENOMIC DNA]</scope>
    <source>
        <strain evidence="2">LP-2024</strain>
        <tissue evidence="2">Aerial parts of the thallus</tissue>
    </source>
</reference>
<dbReference type="AlphaFoldDB" id="A0ABD3I1Y8"/>
<keyword evidence="3" id="KW-1185">Reference proteome</keyword>
<protein>
    <submittedName>
        <fullName evidence="2">Uncharacterized protein</fullName>
    </submittedName>
</protein>
<proteinExistence type="predicted"/>
<sequence>MSQFVDLSARGMSLPDYDDECVKAGPCAILKHIERSGSAAQHRRIMNAMQGTSTEPFDLAVKFSHWESDAGEPCPQLAGDSGGRWVVKSGGKQTLSLGLAPADEMGGSPRVKVIPQVSRKLVLESRNKEMLLEQILDLKRSLFDQQIHLRHYKIQASMLDMENMRMHRDILDMEKPNCQSRATRLSHCMRLRARIFALKNKVLHMQGIAESQDEEIHKLRDDSRISHCREIEFERDVFLGEVARLKGQIQKLGVQHKELTATNQELLPFVDKAAEAEAENDRLELEKEKVEKELEKLNGELRTARAKAAELSLEAKMAEKKCKGLEARTTVLQGQIEREKQEAARLKTKYNRANNKFKQHQKDVQKKEEVLYQVVERKMEMVNLELKRARTLANKYEIEAKAAERHCKDQESRNHLAENEIERDKAEIPRLWKRLEKENQDFKTHKKDVKRGRKRLMNI</sequence>
<accession>A0ABD3I1Y8</accession>
<evidence type="ECO:0000256" key="1">
    <source>
        <dbReference type="SAM" id="Coils"/>
    </source>
</evidence>
<comment type="caution">
    <text evidence="2">The sequence shown here is derived from an EMBL/GenBank/DDBJ whole genome shotgun (WGS) entry which is preliminary data.</text>
</comment>
<name>A0ABD3I1Y8_9MARC</name>
<dbReference type="Proteomes" id="UP001633002">
    <property type="component" value="Unassembled WGS sequence"/>
</dbReference>
<evidence type="ECO:0000313" key="3">
    <source>
        <dbReference type="Proteomes" id="UP001633002"/>
    </source>
</evidence>
<feature type="coiled-coil region" evidence="1">
    <location>
        <begin position="273"/>
        <end position="427"/>
    </location>
</feature>
<keyword evidence="1" id="KW-0175">Coiled coil</keyword>
<gene>
    <name evidence="2" type="ORF">R1sor_010551</name>
</gene>
<organism evidence="2 3">
    <name type="scientific">Riccia sorocarpa</name>
    <dbReference type="NCBI Taxonomy" id="122646"/>
    <lineage>
        <taxon>Eukaryota</taxon>
        <taxon>Viridiplantae</taxon>
        <taxon>Streptophyta</taxon>
        <taxon>Embryophyta</taxon>
        <taxon>Marchantiophyta</taxon>
        <taxon>Marchantiopsida</taxon>
        <taxon>Marchantiidae</taxon>
        <taxon>Marchantiales</taxon>
        <taxon>Ricciaceae</taxon>
        <taxon>Riccia</taxon>
    </lineage>
</organism>
<evidence type="ECO:0000313" key="2">
    <source>
        <dbReference type="EMBL" id="KAL3696475.1"/>
    </source>
</evidence>